<evidence type="ECO:0000256" key="1">
    <source>
        <dbReference type="SAM" id="Phobius"/>
    </source>
</evidence>
<reference evidence="3" key="1">
    <citation type="submission" date="2016-06" db="EMBL/GenBank/DDBJ databases">
        <authorList>
            <person name="Berg J.A."/>
            <person name="Stratton M.L."/>
            <person name="Esplin I.D."/>
            <person name="Jensen G.L."/>
            <person name="Merrill B.D."/>
            <person name="Breakwell D.P."/>
            <person name="Hope S."/>
            <person name="Grose J.H."/>
        </authorList>
    </citation>
    <scope>NUCLEOTIDE SEQUENCE [LARGE SCALE GENOMIC DNA]</scope>
</reference>
<keyword evidence="1" id="KW-0472">Membrane</keyword>
<keyword evidence="1" id="KW-0812">Transmembrane</keyword>
<feature type="transmembrane region" description="Helical" evidence="1">
    <location>
        <begin position="12"/>
        <end position="28"/>
    </location>
</feature>
<feature type="transmembrane region" description="Helical" evidence="1">
    <location>
        <begin position="34"/>
        <end position="50"/>
    </location>
</feature>
<evidence type="ECO:0000313" key="3">
    <source>
        <dbReference type="Proteomes" id="UP000221949"/>
    </source>
</evidence>
<gene>
    <name evidence="2" type="ORF">STRATTON_210</name>
</gene>
<name>A0A1B2IHD7_9CAUD</name>
<accession>A0A1B2IHD7</accession>
<dbReference type="Proteomes" id="UP000221949">
    <property type="component" value="Segment"/>
</dbReference>
<dbReference type="EMBL" id="KX397373">
    <property type="protein sequence ID" value="ANZ50635.1"/>
    <property type="molecule type" value="Genomic_DNA"/>
</dbReference>
<keyword evidence="1" id="KW-1133">Transmembrane helix</keyword>
<protein>
    <recommendedName>
        <fullName evidence="4">Transmembrane protein</fullName>
    </recommendedName>
</protein>
<evidence type="ECO:0008006" key="4">
    <source>
        <dbReference type="Google" id="ProtNLM"/>
    </source>
</evidence>
<sequence>MAKRRIKSKLKMGVLLSLHVLVVAGVLFADATPIMWLFIFLIFIEGIYVGRLTTRPPLLRDPAYDNRETA</sequence>
<evidence type="ECO:0000313" key="2">
    <source>
        <dbReference type="EMBL" id="ANZ50635.1"/>
    </source>
</evidence>
<proteinExistence type="predicted"/>
<organism evidence="2 3">
    <name type="scientific">Erwinia phage vB_EamM_Stratton</name>
    <dbReference type="NCBI Taxonomy" id="1883378"/>
    <lineage>
        <taxon>Viruses</taxon>
        <taxon>Duplodnaviria</taxon>
        <taxon>Heunggongvirae</taxon>
        <taxon>Uroviricota</taxon>
        <taxon>Caudoviricetes</taxon>
        <taxon>Chimalliviridae</taxon>
        <taxon>Erskinevirus</taxon>
        <taxon>Erskinevirus EaH2</taxon>
    </lineage>
</organism>